<gene>
    <name evidence="2" type="ORF">DI555_11975</name>
</gene>
<comment type="caution">
    <text evidence="2">The sequence shown here is derived from an EMBL/GenBank/DDBJ whole genome shotgun (WGS) entry which is preliminary data.</text>
</comment>
<evidence type="ECO:0000256" key="1">
    <source>
        <dbReference type="SAM" id="SignalP"/>
    </source>
</evidence>
<dbReference type="InterPro" id="IPR028994">
    <property type="entry name" value="Integrin_alpha_N"/>
</dbReference>
<dbReference type="PROSITE" id="PS51257">
    <property type="entry name" value="PROKAR_LIPOPROTEIN"/>
    <property type="match status" value="1"/>
</dbReference>
<dbReference type="EMBL" id="QFPX01000008">
    <property type="protein sequence ID" value="PZQ54734.1"/>
    <property type="molecule type" value="Genomic_DNA"/>
</dbReference>
<keyword evidence="1" id="KW-0732">Signal</keyword>
<evidence type="ECO:0000313" key="3">
    <source>
        <dbReference type="Proteomes" id="UP000249082"/>
    </source>
</evidence>
<organism evidence="2 3">
    <name type="scientific">Novosphingobium pentaromativorans</name>
    <dbReference type="NCBI Taxonomy" id="205844"/>
    <lineage>
        <taxon>Bacteria</taxon>
        <taxon>Pseudomonadati</taxon>
        <taxon>Pseudomonadota</taxon>
        <taxon>Alphaproteobacteria</taxon>
        <taxon>Sphingomonadales</taxon>
        <taxon>Sphingomonadaceae</taxon>
        <taxon>Novosphingobium</taxon>
    </lineage>
</organism>
<evidence type="ECO:0008006" key="4">
    <source>
        <dbReference type="Google" id="ProtNLM"/>
    </source>
</evidence>
<feature type="signal peptide" evidence="1">
    <location>
        <begin position="1"/>
        <end position="23"/>
    </location>
</feature>
<reference evidence="2 3" key="1">
    <citation type="submission" date="2017-08" db="EMBL/GenBank/DDBJ databases">
        <title>Infants hospitalized years apart are colonized by the same room-sourced microbial strains.</title>
        <authorList>
            <person name="Brooks B."/>
            <person name="Olm M.R."/>
            <person name="Firek B.A."/>
            <person name="Baker R."/>
            <person name="Thomas B.C."/>
            <person name="Morowitz M.J."/>
            <person name="Banfield J.F."/>
        </authorList>
    </citation>
    <scope>NUCLEOTIDE SEQUENCE [LARGE SCALE GENOMIC DNA]</scope>
    <source>
        <strain evidence="2">S2_005_002_R2_33</strain>
    </source>
</reference>
<dbReference type="AlphaFoldDB" id="A0A2W5NP61"/>
<name>A0A2W5NP61_9SPHN</name>
<feature type="chain" id="PRO_5015969197" description="VCBS repeat-containing protein" evidence="1">
    <location>
        <begin position="24"/>
        <end position="193"/>
    </location>
</feature>
<proteinExistence type="predicted"/>
<protein>
    <recommendedName>
        <fullName evidence="4">VCBS repeat-containing protein</fullName>
    </recommendedName>
</protein>
<sequence>MRSTPRARLLALAPFFALGLSLAACKKDAAPPEATASAEASEEASQPAPMSAEDWIRANHKDALSTDLGKLQYATAETDLDGDGTPEVLVYLGGPMFCGTGGCNLVVLKRQDGDLVQVSETTVVQLPVGVLDSTSHGWRDLAVSVSGGGMAEGVSRLRFTGRGYPANASVEVSPDAAPIAKPLIAEDAVKPLD</sequence>
<accession>A0A2W5NP61</accession>
<evidence type="ECO:0000313" key="2">
    <source>
        <dbReference type="EMBL" id="PZQ54734.1"/>
    </source>
</evidence>
<dbReference type="Proteomes" id="UP000249082">
    <property type="component" value="Unassembled WGS sequence"/>
</dbReference>
<dbReference type="SUPFAM" id="SSF69318">
    <property type="entry name" value="Integrin alpha N-terminal domain"/>
    <property type="match status" value="1"/>
</dbReference>